<keyword evidence="4 7" id="KW-0812">Transmembrane</keyword>
<evidence type="ECO:0000256" key="1">
    <source>
        <dbReference type="ARBA" id="ARBA00004141"/>
    </source>
</evidence>
<dbReference type="OrthoDB" id="5294733at2"/>
<organism evidence="8 9">
    <name type="scientific">Qipengyuania oceanensis</name>
    <dbReference type="NCBI Taxonomy" id="1463597"/>
    <lineage>
        <taxon>Bacteria</taxon>
        <taxon>Pseudomonadati</taxon>
        <taxon>Pseudomonadota</taxon>
        <taxon>Alphaproteobacteria</taxon>
        <taxon>Sphingomonadales</taxon>
        <taxon>Erythrobacteraceae</taxon>
        <taxon>Qipengyuania</taxon>
    </lineage>
</organism>
<comment type="caution">
    <text evidence="8">The sequence shown here is derived from an EMBL/GenBank/DDBJ whole genome shotgun (WGS) entry which is preliminary data.</text>
</comment>
<evidence type="ECO:0000313" key="8">
    <source>
        <dbReference type="EMBL" id="MXO62473.1"/>
    </source>
</evidence>
<dbReference type="InterPro" id="IPR050321">
    <property type="entry name" value="Glycosyltr_2/OpgH_subfam"/>
</dbReference>
<name>A0A844YFP8_9SPHN</name>
<keyword evidence="6 7" id="KW-0472">Membrane</keyword>
<evidence type="ECO:0000256" key="3">
    <source>
        <dbReference type="ARBA" id="ARBA00022679"/>
    </source>
</evidence>
<proteinExistence type="predicted"/>
<dbReference type="GO" id="GO:0016757">
    <property type="term" value="F:glycosyltransferase activity"/>
    <property type="evidence" value="ECO:0007669"/>
    <property type="project" value="UniProtKB-KW"/>
</dbReference>
<dbReference type="Gene3D" id="3.90.550.10">
    <property type="entry name" value="Spore Coat Polysaccharide Biosynthesis Protein SpsA, Chain A"/>
    <property type="match status" value="1"/>
</dbReference>
<keyword evidence="9" id="KW-1185">Reference proteome</keyword>
<evidence type="ECO:0000256" key="5">
    <source>
        <dbReference type="ARBA" id="ARBA00022989"/>
    </source>
</evidence>
<keyword evidence="3 8" id="KW-0808">Transferase</keyword>
<sequence>MTVFGLTPGEWFVLVQHELLLFAAFFFLFGAIDEFAVDLSWIWLKLTGRTRSPQIGHELHRDLPLDGDAAVFLPAWQEEEVIGSTIAHLLQSWPQRQLRLYVGCYPNDRGTLEAAMKAASGDPRVRIVIQDEPGPTTKAGCLNRLYASLCEDERRSGRSVQMVVLHDAEDLVDPIALPLLDRALQSVDFVQLPVVPLPQAGSRWVGGHYCEEFAEAHGKAMVVRDAIGAALPAAGVGCAIARAVLGELARQDAAGNPFDASALTEDYELGLRVAELGGRSRFLRLRDHNGRLIATRSYFPATLEAAVRQKTRWLHGIAFQGWENMGWGNSAGEAWMRLRDRRGPVGALLLFIAYLLLAMAGVTFALELFGLVPEIELSSGLKLLLWINLAMVGWRALWRFGFTTAVYGWKQGVMAVLRIPVSNVIAIMAARRAMTAYLRSLAGDAPRWDKTSHDRHPAAFPAALDAETLRVPKALSL</sequence>
<dbReference type="AlphaFoldDB" id="A0A844YFP8"/>
<dbReference type="RefSeq" id="WP_160672573.1">
    <property type="nucleotide sequence ID" value="NZ_WTYN01000001.1"/>
</dbReference>
<accession>A0A844YFP8</accession>
<dbReference type="EMBL" id="WTYN01000001">
    <property type="protein sequence ID" value="MXO62473.1"/>
    <property type="molecule type" value="Genomic_DNA"/>
</dbReference>
<dbReference type="GO" id="GO:0016020">
    <property type="term" value="C:membrane"/>
    <property type="evidence" value="ECO:0007669"/>
    <property type="project" value="UniProtKB-SubCell"/>
</dbReference>
<dbReference type="InterPro" id="IPR029044">
    <property type="entry name" value="Nucleotide-diphossugar_trans"/>
</dbReference>
<keyword evidence="2" id="KW-0328">Glycosyltransferase</keyword>
<comment type="subcellular location">
    <subcellularLocation>
        <location evidence="1">Membrane</location>
        <topology evidence="1">Multi-pass membrane protein</topology>
    </subcellularLocation>
</comment>
<dbReference type="SUPFAM" id="SSF53448">
    <property type="entry name" value="Nucleotide-diphospho-sugar transferases"/>
    <property type="match status" value="1"/>
</dbReference>
<evidence type="ECO:0000256" key="4">
    <source>
        <dbReference type="ARBA" id="ARBA00022692"/>
    </source>
</evidence>
<dbReference type="Proteomes" id="UP000445582">
    <property type="component" value="Unassembled WGS sequence"/>
</dbReference>
<dbReference type="NCBIfam" id="NF011307">
    <property type="entry name" value="PRK14716.1-5"/>
    <property type="match status" value="1"/>
</dbReference>
<dbReference type="Pfam" id="PF13641">
    <property type="entry name" value="Glyco_tranf_2_3"/>
    <property type="match status" value="1"/>
</dbReference>
<evidence type="ECO:0000256" key="2">
    <source>
        <dbReference type="ARBA" id="ARBA00022676"/>
    </source>
</evidence>
<keyword evidence="5 7" id="KW-1133">Transmembrane helix</keyword>
<gene>
    <name evidence="8" type="ORF">GRI48_05545</name>
</gene>
<feature type="transmembrane region" description="Helical" evidence="7">
    <location>
        <begin position="20"/>
        <end position="44"/>
    </location>
</feature>
<reference evidence="8 9" key="1">
    <citation type="submission" date="2019-12" db="EMBL/GenBank/DDBJ databases">
        <title>Genomic-based taxomic classification of the family Erythrobacteraceae.</title>
        <authorList>
            <person name="Xu L."/>
        </authorList>
    </citation>
    <scope>NUCLEOTIDE SEQUENCE [LARGE SCALE GENOMIC DNA]</scope>
    <source>
        <strain evidence="8 9">MCCC 1A09965</strain>
    </source>
</reference>
<dbReference type="PANTHER" id="PTHR43867">
    <property type="entry name" value="CELLULOSE SYNTHASE CATALYTIC SUBUNIT A [UDP-FORMING]"/>
    <property type="match status" value="1"/>
</dbReference>
<dbReference type="PANTHER" id="PTHR43867:SF2">
    <property type="entry name" value="CELLULOSE SYNTHASE CATALYTIC SUBUNIT A [UDP-FORMING]"/>
    <property type="match status" value="1"/>
</dbReference>
<feature type="transmembrane region" description="Helical" evidence="7">
    <location>
        <begin position="345"/>
        <end position="366"/>
    </location>
</feature>
<evidence type="ECO:0000256" key="7">
    <source>
        <dbReference type="SAM" id="Phobius"/>
    </source>
</evidence>
<evidence type="ECO:0000313" key="9">
    <source>
        <dbReference type="Proteomes" id="UP000445582"/>
    </source>
</evidence>
<evidence type="ECO:0000256" key="6">
    <source>
        <dbReference type="ARBA" id="ARBA00023136"/>
    </source>
</evidence>
<feature type="transmembrane region" description="Helical" evidence="7">
    <location>
        <begin position="386"/>
        <end position="409"/>
    </location>
</feature>
<protein>
    <submittedName>
        <fullName evidence="8">Glycosyl transferase family protein</fullName>
    </submittedName>
</protein>